<sequence>MSEPALSTRSPKRARLCSIENANRVASQVAERMAADTAVVKTGNPLQPFRVVLASRASPARIVTRVVISSNDDEPIPA</sequence>
<dbReference type="RefSeq" id="WP_047824576.1">
    <property type="nucleotide sequence ID" value="NZ_CP011772.1"/>
</dbReference>
<keyword evidence="3" id="KW-1185">Reference proteome</keyword>
<dbReference type="OrthoDB" id="7433405at2"/>
<dbReference type="EMBL" id="CP011772">
    <property type="protein sequence ID" value="AKM12247.1"/>
    <property type="molecule type" value="Genomic_DNA"/>
</dbReference>
<evidence type="ECO:0000313" key="2">
    <source>
        <dbReference type="EMBL" id="AKM12247.1"/>
    </source>
</evidence>
<organism evidence="1 3">
    <name type="scientific">Croceicoccus naphthovorans</name>
    <dbReference type="NCBI Taxonomy" id="1348774"/>
    <lineage>
        <taxon>Bacteria</taxon>
        <taxon>Pseudomonadati</taxon>
        <taxon>Pseudomonadota</taxon>
        <taxon>Alphaproteobacteria</taxon>
        <taxon>Sphingomonadales</taxon>
        <taxon>Erythrobacteraceae</taxon>
        <taxon>Croceicoccus</taxon>
    </lineage>
</organism>
<reference evidence="1 3" key="1">
    <citation type="submission" date="2015-06" db="EMBL/GenBank/DDBJ databases">
        <authorList>
            <person name="Zeng Y."/>
            <person name="Huang Y."/>
        </authorList>
    </citation>
    <scope>NUCLEOTIDE SEQUENCE [LARGE SCALE GENOMIC DNA]</scope>
    <source>
        <strain evidence="1 3">PQ-2</strain>
        <plasmid evidence="1">p2</plasmid>
        <plasmid evidence="3">Plasmid p2</plasmid>
    </source>
</reference>
<dbReference type="KEGG" id="cna:AB433_19140"/>
<proteinExistence type="predicted"/>
<dbReference type="EMBL" id="CP011772">
    <property type="protein sequence ID" value="AKM12160.1"/>
    <property type="molecule type" value="Genomic_DNA"/>
</dbReference>
<evidence type="ECO:0000313" key="3">
    <source>
        <dbReference type="Proteomes" id="UP000035287"/>
    </source>
</evidence>
<dbReference type="Proteomes" id="UP000035287">
    <property type="component" value="Plasmid p2"/>
</dbReference>
<dbReference type="PATRIC" id="fig|1348774.3.peg.3928"/>
<evidence type="ECO:0000313" key="1">
    <source>
        <dbReference type="EMBL" id="AKM12160.1"/>
    </source>
</evidence>
<gene>
    <name evidence="1" type="ORF">AB433_18635</name>
    <name evidence="2" type="ORF">AB433_19140</name>
</gene>
<dbReference type="AlphaFoldDB" id="A0A0G3XKX4"/>
<protein>
    <submittedName>
        <fullName evidence="1">Uncharacterized protein</fullName>
    </submittedName>
</protein>
<accession>A0A0G3XKX4</accession>
<geneLocation type="plasmid" evidence="1 3">
    <name>p2</name>
</geneLocation>
<dbReference type="KEGG" id="cna:AB433_18635"/>
<name>A0A0G3XKX4_9SPHN</name>
<keyword evidence="1" id="KW-0614">Plasmid</keyword>